<dbReference type="EMBL" id="CP050951">
    <property type="protein sequence ID" value="QJQ07857.1"/>
    <property type="molecule type" value="Genomic_DNA"/>
</dbReference>
<accession>A0AAP9SLJ2</accession>
<evidence type="ECO:0000313" key="2">
    <source>
        <dbReference type="EMBL" id="QJQ07857.1"/>
    </source>
</evidence>
<dbReference type="RefSeq" id="WP_169725081.1">
    <property type="nucleotide sequence ID" value="NZ_CP050951.1"/>
</dbReference>
<name>A0AAP9SLJ2_PSEPU</name>
<evidence type="ECO:0000313" key="3">
    <source>
        <dbReference type="Proteomes" id="UP000076857"/>
    </source>
</evidence>
<dbReference type="Proteomes" id="UP000076857">
    <property type="component" value="Chromosome"/>
</dbReference>
<evidence type="ECO:0000256" key="1">
    <source>
        <dbReference type="SAM" id="MobiDB-lite"/>
    </source>
</evidence>
<feature type="region of interest" description="Disordered" evidence="1">
    <location>
        <begin position="37"/>
        <end position="57"/>
    </location>
</feature>
<reference evidence="2 3" key="2">
    <citation type="submission" date="2020-04" db="EMBL/GenBank/DDBJ databases">
        <title>Complete genome sequence of Pseudomonas putida strain JQ581.</title>
        <authorList>
            <person name="Mu Y."/>
        </authorList>
    </citation>
    <scope>NUCLEOTIDE SEQUENCE [LARGE SCALE GENOMIC DNA]</scope>
    <source>
        <strain evidence="2 3">JQ581</strain>
    </source>
</reference>
<proteinExistence type="predicted"/>
<evidence type="ECO:0008006" key="4">
    <source>
        <dbReference type="Google" id="ProtNLM"/>
    </source>
</evidence>
<reference evidence="2 3" key="1">
    <citation type="submission" date="2016-04" db="EMBL/GenBank/DDBJ databases">
        <authorList>
            <person name="Qiu J."/>
        </authorList>
    </citation>
    <scope>NUCLEOTIDE SEQUENCE [LARGE SCALE GENOMIC DNA]</scope>
    <source>
        <strain evidence="2 3">JQ581</strain>
    </source>
</reference>
<protein>
    <recommendedName>
        <fullName evidence="4">Transposase IS4-like domain-containing protein</fullName>
    </recommendedName>
</protein>
<feature type="compositionally biased region" description="Basic and acidic residues" evidence="1">
    <location>
        <begin position="37"/>
        <end position="51"/>
    </location>
</feature>
<dbReference type="AlphaFoldDB" id="A0AAP9SLJ2"/>
<sequence>MTLFDKGFYSLGLLHHWQSQGEHRHWLIPLKKGTQYEVDHNDQQNTRRENKNASQLN</sequence>
<gene>
    <name evidence="2" type="ORF">A3L25_007670</name>
</gene>
<organism evidence="2 3">
    <name type="scientific">Pseudomonas putida</name>
    <name type="common">Arthrobacter siderocapsulatus</name>
    <dbReference type="NCBI Taxonomy" id="303"/>
    <lineage>
        <taxon>Bacteria</taxon>
        <taxon>Pseudomonadati</taxon>
        <taxon>Pseudomonadota</taxon>
        <taxon>Gammaproteobacteria</taxon>
        <taxon>Pseudomonadales</taxon>
        <taxon>Pseudomonadaceae</taxon>
        <taxon>Pseudomonas</taxon>
    </lineage>
</organism>